<dbReference type="InterPro" id="IPR036390">
    <property type="entry name" value="WH_DNA-bd_sf"/>
</dbReference>
<dbReference type="Proteomes" id="UP001198182">
    <property type="component" value="Unassembled WGS sequence"/>
</dbReference>
<feature type="binding site" evidence="1">
    <location>
        <position position="99"/>
    </location>
    <ligand>
        <name>Ni(2+)</name>
        <dbReference type="ChEBI" id="CHEBI:49786"/>
    </ligand>
</feature>
<dbReference type="InterPro" id="IPR026043">
    <property type="entry name" value="NadR"/>
</dbReference>
<evidence type="ECO:0000259" key="3">
    <source>
        <dbReference type="Pfam" id="PF08279"/>
    </source>
</evidence>
<dbReference type="PANTHER" id="PTHR40068:SF1">
    <property type="entry name" value="TRANSCRIPTION REPRESSOR NIAR-RELATED"/>
    <property type="match status" value="1"/>
</dbReference>
<accession>A0AAE3JD18</accession>
<feature type="binding site" evidence="1">
    <location>
        <position position="158"/>
    </location>
    <ligand>
        <name>Ni(2+)</name>
        <dbReference type="ChEBI" id="CHEBI:49786"/>
    </ligand>
</feature>
<sequence>MEKKITGKESLELEKNISGKERRKQILELIRQSVVPLSGAKLGQLTGVSRQVVVQDIALLRTEGHEIISTARGYILPAEEKCVSRKFKVYHTDERMEEELDTIVDLGGAVQDVMVNHRTYGKVSAELQIRSRRDVQNFLEQIRSGKSMPLLRITSGYHFHTVNAESEEIMDEIEEALKAKGFLADVLPYEKEEL</sequence>
<dbReference type="Pfam" id="PF02829">
    <property type="entry name" value="3H"/>
    <property type="match status" value="1"/>
</dbReference>
<evidence type="ECO:0000259" key="2">
    <source>
        <dbReference type="Pfam" id="PF02829"/>
    </source>
</evidence>
<proteinExistence type="predicted"/>
<dbReference type="SUPFAM" id="SSF75500">
    <property type="entry name" value="Putative transcriptional regulator TM1602, C-terminal domain"/>
    <property type="match status" value="1"/>
</dbReference>
<evidence type="ECO:0000256" key="1">
    <source>
        <dbReference type="PIRSR" id="PIRSR037847-1"/>
    </source>
</evidence>
<dbReference type="Gene3D" id="3.30.1340.20">
    <property type="entry name" value="3H domain"/>
    <property type="match status" value="1"/>
</dbReference>
<feature type="binding site" evidence="1">
    <location>
        <position position="91"/>
    </location>
    <ligand>
        <name>Ni(2+)</name>
        <dbReference type="ChEBI" id="CHEBI:49786"/>
    </ligand>
</feature>
<dbReference type="PANTHER" id="PTHR40068">
    <property type="entry name" value="TRANSCRIPTION REPRESSOR NIAR-RELATED"/>
    <property type="match status" value="1"/>
</dbReference>
<dbReference type="InterPro" id="IPR004173">
    <property type="entry name" value="3H_domain"/>
</dbReference>
<organism evidence="4 5">
    <name type="scientific">Hominifimenecus microfluidus</name>
    <dbReference type="NCBI Taxonomy" id="2885348"/>
    <lineage>
        <taxon>Bacteria</taxon>
        <taxon>Bacillati</taxon>
        <taxon>Bacillota</taxon>
        <taxon>Clostridia</taxon>
        <taxon>Lachnospirales</taxon>
        <taxon>Lachnospiraceae</taxon>
        <taxon>Hominifimenecus</taxon>
    </lineage>
</organism>
<dbReference type="SUPFAM" id="SSF46785">
    <property type="entry name" value="Winged helix' DNA-binding domain"/>
    <property type="match status" value="1"/>
</dbReference>
<dbReference type="InterPro" id="IPR036388">
    <property type="entry name" value="WH-like_DNA-bd_sf"/>
</dbReference>
<gene>
    <name evidence="4" type="ORF">LKD81_00190</name>
</gene>
<dbReference type="InterPro" id="IPR013196">
    <property type="entry name" value="HTH_11"/>
</dbReference>
<comment type="caution">
    <text evidence="4">The sequence shown here is derived from an EMBL/GenBank/DDBJ whole genome shotgun (WGS) entry which is preliminary data.</text>
</comment>
<protein>
    <submittedName>
        <fullName evidence="4">Transcription repressor NadR</fullName>
    </submittedName>
</protein>
<reference evidence="4" key="1">
    <citation type="submission" date="2021-10" db="EMBL/GenBank/DDBJ databases">
        <title>Anaerobic single-cell dispensing facilitates the cultivation of human gut bacteria.</title>
        <authorList>
            <person name="Afrizal A."/>
        </authorList>
    </citation>
    <scope>NUCLEOTIDE SEQUENCE</scope>
    <source>
        <strain evidence="4">CLA-AA-H215</strain>
    </source>
</reference>
<dbReference type="Pfam" id="PF08279">
    <property type="entry name" value="HTH_11"/>
    <property type="match status" value="1"/>
</dbReference>
<evidence type="ECO:0000313" key="5">
    <source>
        <dbReference type="Proteomes" id="UP001198182"/>
    </source>
</evidence>
<dbReference type="AlphaFoldDB" id="A0AAE3JD18"/>
<dbReference type="InterPro" id="IPR035922">
    <property type="entry name" value="3H_dom_sf"/>
</dbReference>
<evidence type="ECO:0000313" key="4">
    <source>
        <dbReference type="EMBL" id="MCC2229419.1"/>
    </source>
</evidence>
<dbReference type="GO" id="GO:0046872">
    <property type="term" value="F:metal ion binding"/>
    <property type="evidence" value="ECO:0007669"/>
    <property type="project" value="UniProtKB-KW"/>
</dbReference>
<feature type="domain" description="3H" evidence="2">
    <location>
        <begin position="88"/>
        <end position="183"/>
    </location>
</feature>
<dbReference type="PIRSF" id="PIRSF037847">
    <property type="entry name" value="NiaR"/>
    <property type="match status" value="1"/>
</dbReference>
<feature type="domain" description="Helix-turn-helix type 11" evidence="3">
    <location>
        <begin position="22"/>
        <end position="75"/>
    </location>
</feature>
<feature type="binding site" evidence="1">
    <location>
        <position position="160"/>
    </location>
    <ligand>
        <name>Ni(2+)</name>
        <dbReference type="ChEBI" id="CHEBI:49786"/>
    </ligand>
</feature>
<dbReference type="EMBL" id="JAJEQR010000001">
    <property type="protein sequence ID" value="MCC2229419.1"/>
    <property type="molecule type" value="Genomic_DNA"/>
</dbReference>
<keyword evidence="1" id="KW-0533">Nickel</keyword>
<dbReference type="Gene3D" id="1.10.10.10">
    <property type="entry name" value="Winged helix-like DNA-binding domain superfamily/Winged helix DNA-binding domain"/>
    <property type="match status" value="1"/>
</dbReference>
<dbReference type="RefSeq" id="WP_308452255.1">
    <property type="nucleotide sequence ID" value="NZ_JAJEQR010000001.1"/>
</dbReference>
<keyword evidence="1" id="KW-0479">Metal-binding</keyword>
<keyword evidence="5" id="KW-1185">Reference proteome</keyword>
<name>A0AAE3JD18_9FIRM</name>